<gene>
    <name evidence="4" type="ORF">GYH36_11135</name>
</gene>
<dbReference type="RefSeq" id="WP_143314392.1">
    <property type="nucleotide sequence ID" value="NZ_JAAFAN010000034.1"/>
</dbReference>
<keyword evidence="5" id="KW-1185">Reference proteome</keyword>
<evidence type="ECO:0000256" key="2">
    <source>
        <dbReference type="PROSITE-ProRule" id="PRU00335"/>
    </source>
</evidence>
<protein>
    <submittedName>
        <fullName evidence="4">Helix-turn-helix transcriptional regulator</fullName>
    </submittedName>
</protein>
<dbReference type="InterPro" id="IPR001647">
    <property type="entry name" value="HTH_TetR"/>
</dbReference>
<dbReference type="Proteomes" id="UP000471672">
    <property type="component" value="Unassembled WGS sequence"/>
</dbReference>
<evidence type="ECO:0000256" key="1">
    <source>
        <dbReference type="ARBA" id="ARBA00023125"/>
    </source>
</evidence>
<dbReference type="SUPFAM" id="SSF46689">
    <property type="entry name" value="Homeodomain-like"/>
    <property type="match status" value="1"/>
</dbReference>
<dbReference type="EMBL" id="JAAFAN010000034">
    <property type="protein sequence ID" value="NDO90015.1"/>
    <property type="molecule type" value="Genomic_DNA"/>
</dbReference>
<feature type="domain" description="HTH tetR-type" evidence="3">
    <location>
        <begin position="99"/>
        <end position="159"/>
    </location>
</feature>
<organism evidence="4 5">
    <name type="scientific">Cellulosimicrobium composti</name>
    <dbReference type="NCBI Taxonomy" id="2672572"/>
    <lineage>
        <taxon>Bacteria</taxon>
        <taxon>Bacillati</taxon>
        <taxon>Actinomycetota</taxon>
        <taxon>Actinomycetes</taxon>
        <taxon>Micrococcales</taxon>
        <taxon>Promicromonosporaceae</taxon>
        <taxon>Cellulosimicrobium</taxon>
    </lineage>
</organism>
<feature type="DNA-binding region" description="H-T-H motif" evidence="2">
    <location>
        <begin position="122"/>
        <end position="141"/>
    </location>
</feature>
<accession>A0ABX0BBT0</accession>
<proteinExistence type="predicted"/>
<evidence type="ECO:0000313" key="5">
    <source>
        <dbReference type="Proteomes" id="UP000471672"/>
    </source>
</evidence>
<name>A0ABX0BBT0_9MICO</name>
<evidence type="ECO:0000313" key="4">
    <source>
        <dbReference type="EMBL" id="NDO90015.1"/>
    </source>
</evidence>
<keyword evidence="1 2" id="KW-0238">DNA-binding</keyword>
<dbReference type="Gene3D" id="1.10.357.10">
    <property type="entry name" value="Tetracycline Repressor, domain 2"/>
    <property type="match status" value="1"/>
</dbReference>
<dbReference type="PROSITE" id="PS50977">
    <property type="entry name" value="HTH_TETR_2"/>
    <property type="match status" value="1"/>
</dbReference>
<dbReference type="InterPro" id="IPR009057">
    <property type="entry name" value="Homeodomain-like_sf"/>
</dbReference>
<sequence length="283" mass="30121">MPTPDRSDATRSARAALHEWVAAIPTRDGADDAGARDARTWVAALALEGTWLGLYQDAYELTESEWDAVIEDLSRYADVRPPASAVVFRDVDLDADPFRDDERPLVDAVLRVALEEGVHNVTLAAVARRCDRSESTLLAMFGDAETLVDDVALEVLQSGFDDLSPLRLDPSRAAVAASVAALDDSRKAAALLRLYALGGVARDDVPEGQHAVHELVLRAWRDEGAPTSLVVAALACDGWRAGELQRALVFPSALPGAVVRELARLVDDAAGPGPAGPSMVDPG</sequence>
<reference evidence="4 5" key="1">
    <citation type="journal article" date="2021" name="Arch. Microbiol.">
        <title>Cellulosimicrobium fucosivorans sp. nov., isolated from San Elijo Lagoon, contains a fucose metabolic pathway linked to carotenoid production.</title>
        <authorList>
            <person name="Aviles F.A."/>
            <person name="Kyndt J.A."/>
        </authorList>
    </citation>
    <scope>NUCLEOTIDE SEQUENCE [LARGE SCALE GENOMIC DNA]</scope>
    <source>
        <strain evidence="4 5">SE3</strain>
    </source>
</reference>
<evidence type="ECO:0000259" key="3">
    <source>
        <dbReference type="PROSITE" id="PS50977"/>
    </source>
</evidence>
<comment type="caution">
    <text evidence="4">The sequence shown here is derived from an EMBL/GenBank/DDBJ whole genome shotgun (WGS) entry which is preliminary data.</text>
</comment>